<proteinExistence type="evidence at transcript level"/>
<dbReference type="Pfam" id="PF00501">
    <property type="entry name" value="AMP-binding"/>
    <property type="match status" value="1"/>
</dbReference>
<dbReference type="InterPro" id="IPR042099">
    <property type="entry name" value="ANL_N_sf"/>
</dbReference>
<dbReference type="InterPro" id="IPR050237">
    <property type="entry name" value="ATP-dep_AMP-bd_enzyme"/>
</dbReference>
<protein>
    <submittedName>
        <fullName evidence="2">Putative acyl-coa synthetase</fullName>
    </submittedName>
</protein>
<feature type="non-terminal residue" evidence="2">
    <location>
        <position position="164"/>
    </location>
</feature>
<dbReference type="AlphaFoldDB" id="V5HXA1"/>
<feature type="domain" description="AMP-dependent synthetase/ligase" evidence="1">
    <location>
        <begin position="22"/>
        <end position="136"/>
    </location>
</feature>
<accession>V5HXA1</accession>
<dbReference type="EMBL" id="GANP01005320">
    <property type="protein sequence ID" value="JAB79148.1"/>
    <property type="molecule type" value="mRNA"/>
</dbReference>
<feature type="non-terminal residue" evidence="2">
    <location>
        <position position="1"/>
    </location>
</feature>
<dbReference type="PANTHER" id="PTHR43767">
    <property type="entry name" value="LONG-CHAIN-FATTY-ACID--COA LIGASE"/>
    <property type="match status" value="1"/>
</dbReference>
<dbReference type="InterPro" id="IPR000873">
    <property type="entry name" value="AMP-dep_synth/lig_dom"/>
</dbReference>
<sequence>VYSPYSGGSVPKISVCQAIKDRLVQYGERTALISKENKVTSSEMLKMLHQYAAGFQSHGVKPGDKVLVHVDDSLESFIAMYGVVFAGGVVIPSELASEQDELLVKIKNGKASHVLTTPSEADLLKKLSEDTHIRERFVVGDKPGCISVTNFKNVPEESFIDVPV</sequence>
<dbReference type="PANTHER" id="PTHR43767:SF1">
    <property type="entry name" value="NONRIBOSOMAL PEPTIDE SYNTHASE PES1 (EUROFUNG)-RELATED"/>
    <property type="match status" value="1"/>
</dbReference>
<dbReference type="SUPFAM" id="SSF56801">
    <property type="entry name" value="Acetyl-CoA synthetase-like"/>
    <property type="match status" value="1"/>
</dbReference>
<organism evidence="2">
    <name type="scientific">Ixodes ricinus</name>
    <name type="common">Common tick</name>
    <name type="synonym">Acarus ricinus</name>
    <dbReference type="NCBI Taxonomy" id="34613"/>
    <lineage>
        <taxon>Eukaryota</taxon>
        <taxon>Metazoa</taxon>
        <taxon>Ecdysozoa</taxon>
        <taxon>Arthropoda</taxon>
        <taxon>Chelicerata</taxon>
        <taxon>Arachnida</taxon>
        <taxon>Acari</taxon>
        <taxon>Parasitiformes</taxon>
        <taxon>Ixodida</taxon>
        <taxon>Ixodoidea</taxon>
        <taxon>Ixodidae</taxon>
        <taxon>Ixodinae</taxon>
        <taxon>Ixodes</taxon>
    </lineage>
</organism>
<name>V5HXA1_IXORI</name>
<dbReference type="Gene3D" id="3.40.50.12780">
    <property type="entry name" value="N-terminal domain of ligase-like"/>
    <property type="match status" value="1"/>
</dbReference>
<reference evidence="2" key="1">
    <citation type="journal article" date="2015" name="Sci. Rep.">
        <title>Tissue- and time-dependent transcription in Ixodes ricinus salivary glands and midguts when blood feeding on the vertebrate host.</title>
        <authorList>
            <person name="Kotsyfakis M."/>
            <person name="Schwarz A."/>
            <person name="Erhart J."/>
            <person name="Ribeiro J.M."/>
        </authorList>
    </citation>
    <scope>NUCLEOTIDE SEQUENCE</scope>
    <source>
        <tissue evidence="2">Salivary gland and midgut</tissue>
    </source>
</reference>
<evidence type="ECO:0000259" key="1">
    <source>
        <dbReference type="Pfam" id="PF00501"/>
    </source>
</evidence>
<evidence type="ECO:0000313" key="2">
    <source>
        <dbReference type="EMBL" id="JAB79148.1"/>
    </source>
</evidence>